<protein>
    <recommendedName>
        <fullName evidence="2">Serine hydrolase domain-containing protein</fullName>
    </recommendedName>
</protein>
<dbReference type="SUPFAM" id="SSF53474">
    <property type="entry name" value="alpha/beta-Hydrolases"/>
    <property type="match status" value="1"/>
</dbReference>
<evidence type="ECO:0000313" key="3">
    <source>
        <dbReference type="EMBL" id="KAI1879082.1"/>
    </source>
</evidence>
<dbReference type="PANTHER" id="PTHR48070:SF4">
    <property type="entry name" value="ESTERASE ALNB"/>
    <property type="match status" value="1"/>
</dbReference>
<organism evidence="3 4">
    <name type="scientific">Neoarthrinium moseri</name>
    <dbReference type="NCBI Taxonomy" id="1658444"/>
    <lineage>
        <taxon>Eukaryota</taxon>
        <taxon>Fungi</taxon>
        <taxon>Dikarya</taxon>
        <taxon>Ascomycota</taxon>
        <taxon>Pezizomycotina</taxon>
        <taxon>Sordariomycetes</taxon>
        <taxon>Xylariomycetidae</taxon>
        <taxon>Amphisphaeriales</taxon>
        <taxon>Apiosporaceae</taxon>
        <taxon>Neoarthrinium</taxon>
    </lineage>
</organism>
<dbReference type="Proteomes" id="UP000829685">
    <property type="component" value="Unassembled WGS sequence"/>
</dbReference>
<dbReference type="EMBL" id="JAFIMR010000005">
    <property type="protein sequence ID" value="KAI1879082.1"/>
    <property type="molecule type" value="Genomic_DNA"/>
</dbReference>
<accession>A0A9P9WTX8</accession>
<dbReference type="PANTHER" id="PTHR48070">
    <property type="entry name" value="ESTERASE OVCA2"/>
    <property type="match status" value="1"/>
</dbReference>
<name>A0A9P9WTX8_9PEZI</name>
<dbReference type="Pfam" id="PF03959">
    <property type="entry name" value="FSH1"/>
    <property type="match status" value="1"/>
</dbReference>
<feature type="domain" description="Serine hydrolase" evidence="2">
    <location>
        <begin position="2"/>
        <end position="252"/>
    </location>
</feature>
<dbReference type="GO" id="GO:0005737">
    <property type="term" value="C:cytoplasm"/>
    <property type="evidence" value="ECO:0007669"/>
    <property type="project" value="TreeGrafter"/>
</dbReference>
<sequence>MRFLCLHGYATSAEVLEEQMQPIIAQLPSDWEYEFLNAEMEPSELMLPSLDQAPKPNYSWYNLPFFEDVDRAYRRITSFIELEGPFDGVWGFSQGGSMAALLLLNNHAETGGSSFPFKMGIFVSAFLPHSFSSGLITWDFSEGEKLLATHVHGESCESSCGKDVDWRTDPRSSIDFDILAENQQKIAFPVHLLLKHRPSGSFEKMTIPSVHVRGLKDTYHFVDDSVLALFDSDTSRNMTHRGGHHFPRFSEELVRFAEMIIETACSIT</sequence>
<keyword evidence="1" id="KW-0378">Hydrolase</keyword>
<proteinExistence type="predicted"/>
<dbReference type="GO" id="GO:0005634">
    <property type="term" value="C:nucleus"/>
    <property type="evidence" value="ECO:0007669"/>
    <property type="project" value="TreeGrafter"/>
</dbReference>
<dbReference type="GO" id="GO:0016787">
    <property type="term" value="F:hydrolase activity"/>
    <property type="evidence" value="ECO:0007669"/>
    <property type="project" value="UniProtKB-KW"/>
</dbReference>
<dbReference type="Gene3D" id="3.40.50.1820">
    <property type="entry name" value="alpha/beta hydrolase"/>
    <property type="match status" value="1"/>
</dbReference>
<comment type="caution">
    <text evidence="3">The sequence shown here is derived from an EMBL/GenBank/DDBJ whole genome shotgun (WGS) entry which is preliminary data.</text>
</comment>
<keyword evidence="4" id="KW-1185">Reference proteome</keyword>
<dbReference type="OrthoDB" id="414698at2759"/>
<gene>
    <name evidence="3" type="ORF">JX265_003259</name>
</gene>
<dbReference type="GO" id="GO:0019748">
    <property type="term" value="P:secondary metabolic process"/>
    <property type="evidence" value="ECO:0007669"/>
    <property type="project" value="TreeGrafter"/>
</dbReference>
<dbReference type="InterPro" id="IPR005645">
    <property type="entry name" value="FSH-like_dom"/>
</dbReference>
<evidence type="ECO:0000259" key="2">
    <source>
        <dbReference type="Pfam" id="PF03959"/>
    </source>
</evidence>
<evidence type="ECO:0000313" key="4">
    <source>
        <dbReference type="Proteomes" id="UP000829685"/>
    </source>
</evidence>
<dbReference type="AlphaFoldDB" id="A0A9P9WTX8"/>
<dbReference type="InterPro" id="IPR029058">
    <property type="entry name" value="AB_hydrolase_fold"/>
</dbReference>
<dbReference type="InterPro" id="IPR050593">
    <property type="entry name" value="LovG"/>
</dbReference>
<reference evidence="3" key="1">
    <citation type="submission" date="2021-03" db="EMBL/GenBank/DDBJ databases">
        <title>Revisited historic fungal species revealed as producer of novel bioactive compounds through whole genome sequencing and comparative genomics.</title>
        <authorList>
            <person name="Vignolle G.A."/>
            <person name="Hochenegger N."/>
            <person name="Mach R.L."/>
            <person name="Mach-Aigner A.R."/>
            <person name="Javad Rahimi M."/>
            <person name="Salim K.A."/>
            <person name="Chan C.M."/>
            <person name="Lim L.B.L."/>
            <person name="Cai F."/>
            <person name="Druzhinina I.S."/>
            <person name="U'Ren J.M."/>
            <person name="Derntl C."/>
        </authorList>
    </citation>
    <scope>NUCLEOTIDE SEQUENCE</scope>
    <source>
        <strain evidence="3">TUCIM 5799</strain>
    </source>
</reference>
<evidence type="ECO:0000256" key="1">
    <source>
        <dbReference type="ARBA" id="ARBA00022801"/>
    </source>
</evidence>